<evidence type="ECO:0000313" key="3">
    <source>
        <dbReference type="Proteomes" id="UP001281761"/>
    </source>
</evidence>
<evidence type="ECO:0000256" key="1">
    <source>
        <dbReference type="SAM" id="MobiDB-lite"/>
    </source>
</evidence>
<accession>A0ABQ9WVW2</accession>
<sequence length="109" mass="12466">MKEYVRWFLSAVRHVLGCSRSICFNGSQRRVVTVETAEAIRSGCRPRWNMSGYCRHPSKLSIVQSNQVPQHHPVRHNSSSPISFAIGQQPSFDSVLPLFHSHLSKKDRH</sequence>
<evidence type="ECO:0000313" key="2">
    <source>
        <dbReference type="EMBL" id="KAK2943636.1"/>
    </source>
</evidence>
<feature type="region of interest" description="Disordered" evidence="1">
    <location>
        <begin position="66"/>
        <end position="85"/>
    </location>
</feature>
<evidence type="ECO:0008006" key="4">
    <source>
        <dbReference type="Google" id="ProtNLM"/>
    </source>
</evidence>
<dbReference type="Proteomes" id="UP001281761">
    <property type="component" value="Unassembled WGS sequence"/>
</dbReference>
<organism evidence="2 3">
    <name type="scientific">Blattamonas nauphoetae</name>
    <dbReference type="NCBI Taxonomy" id="2049346"/>
    <lineage>
        <taxon>Eukaryota</taxon>
        <taxon>Metamonada</taxon>
        <taxon>Preaxostyla</taxon>
        <taxon>Oxymonadida</taxon>
        <taxon>Blattamonas</taxon>
    </lineage>
</organism>
<name>A0ABQ9WVW2_9EUKA</name>
<reference evidence="2 3" key="1">
    <citation type="journal article" date="2022" name="bioRxiv">
        <title>Genomics of Preaxostyla Flagellates Illuminates Evolutionary Transitions and the Path Towards Mitochondrial Loss.</title>
        <authorList>
            <person name="Novak L.V.F."/>
            <person name="Treitli S.C."/>
            <person name="Pyrih J."/>
            <person name="Halakuc P."/>
            <person name="Pipaliya S.V."/>
            <person name="Vacek V."/>
            <person name="Brzon O."/>
            <person name="Soukal P."/>
            <person name="Eme L."/>
            <person name="Dacks J.B."/>
            <person name="Karnkowska A."/>
            <person name="Elias M."/>
            <person name="Hampl V."/>
        </authorList>
    </citation>
    <scope>NUCLEOTIDE SEQUENCE [LARGE SCALE GENOMIC DNA]</scope>
    <source>
        <strain evidence="2">NAU3</strain>
        <tissue evidence="2">Gut</tissue>
    </source>
</reference>
<feature type="compositionally biased region" description="Polar residues" evidence="1">
    <location>
        <begin position="76"/>
        <end position="85"/>
    </location>
</feature>
<comment type="caution">
    <text evidence="2">The sequence shown here is derived from an EMBL/GenBank/DDBJ whole genome shotgun (WGS) entry which is preliminary data.</text>
</comment>
<gene>
    <name evidence="2" type="ORF">BLNAU_21426</name>
</gene>
<protein>
    <recommendedName>
        <fullName evidence="4">Secreted protein</fullName>
    </recommendedName>
</protein>
<dbReference type="EMBL" id="JARBJD010000335">
    <property type="protein sequence ID" value="KAK2943636.1"/>
    <property type="molecule type" value="Genomic_DNA"/>
</dbReference>
<proteinExistence type="predicted"/>
<keyword evidence="3" id="KW-1185">Reference proteome</keyword>